<protein>
    <submittedName>
        <fullName evidence="2">Uncharacterized protein</fullName>
    </submittedName>
</protein>
<sequence length="144" mass="16425">MNEFDLLVNGNDIISFDFSGSSVVNPNGSNVPVDEILSKVPNIYRFWYSNPKEKFAAATLQKLNGVQLNTKLEFCSLWLWSVDPSFDPLLLCQFIERNAKKASSFQFTIKGYNNEEVAISLKQPLEDVLHSWKNGKIFAKVFLR</sequence>
<dbReference type="Proteomes" id="UP000887579">
    <property type="component" value="Unplaced"/>
</dbReference>
<dbReference type="WBParaSite" id="ES5_v2.g28741.t1">
    <property type="protein sequence ID" value="ES5_v2.g28741.t1"/>
    <property type="gene ID" value="ES5_v2.g28741"/>
</dbReference>
<accession>A0AC34GGR8</accession>
<evidence type="ECO:0000313" key="2">
    <source>
        <dbReference type="WBParaSite" id="ES5_v2.g28741.t1"/>
    </source>
</evidence>
<name>A0AC34GGR8_9BILA</name>
<organism evidence="1 2">
    <name type="scientific">Panagrolaimus sp. ES5</name>
    <dbReference type="NCBI Taxonomy" id="591445"/>
    <lineage>
        <taxon>Eukaryota</taxon>
        <taxon>Metazoa</taxon>
        <taxon>Ecdysozoa</taxon>
        <taxon>Nematoda</taxon>
        <taxon>Chromadorea</taxon>
        <taxon>Rhabditida</taxon>
        <taxon>Tylenchina</taxon>
        <taxon>Panagrolaimomorpha</taxon>
        <taxon>Panagrolaimoidea</taxon>
        <taxon>Panagrolaimidae</taxon>
        <taxon>Panagrolaimus</taxon>
    </lineage>
</organism>
<evidence type="ECO:0000313" key="1">
    <source>
        <dbReference type="Proteomes" id="UP000887579"/>
    </source>
</evidence>
<reference evidence="2" key="1">
    <citation type="submission" date="2022-11" db="UniProtKB">
        <authorList>
            <consortium name="WormBaseParasite"/>
        </authorList>
    </citation>
    <scope>IDENTIFICATION</scope>
</reference>
<proteinExistence type="predicted"/>